<dbReference type="EMBL" id="JACHGG010000001">
    <property type="protein sequence ID" value="MBB6057564.1"/>
    <property type="molecule type" value="Genomic_DNA"/>
</dbReference>
<organism evidence="1 2">
    <name type="scientific">Hymenobacter luteus</name>
    <dbReference type="NCBI Taxonomy" id="1411122"/>
    <lineage>
        <taxon>Bacteria</taxon>
        <taxon>Pseudomonadati</taxon>
        <taxon>Bacteroidota</taxon>
        <taxon>Cytophagia</taxon>
        <taxon>Cytophagales</taxon>
        <taxon>Hymenobacteraceae</taxon>
        <taxon>Hymenobacter</taxon>
    </lineage>
</organism>
<protein>
    <submittedName>
        <fullName evidence="1">Uncharacterized protein</fullName>
    </submittedName>
</protein>
<proteinExistence type="predicted"/>
<evidence type="ECO:0000313" key="1">
    <source>
        <dbReference type="EMBL" id="MBB6057564.1"/>
    </source>
</evidence>
<gene>
    <name evidence="1" type="ORF">HNQ93_000394</name>
</gene>
<sequence length="230" mass="27144">MGFPLKDITIYHEGEIIVDAPMYWEFRTKANFIADFYHDRMGGYKPPKTGRICIRFVERTNCRNSHYFGSICTSEITIDANTYLNLTEAQKSRYILDLLHTSIIDLADVYNWEKKYFQDAYDYIIQSDFQFRRKYSSKQSPGRKHTACVVLEKTETQAALRVLITGESRVDKVILEKKNWYWWDSTYKLAKQCKWLDNHSFGFAKDGKKCCLSIVSEEVTNDFEFGERDF</sequence>
<dbReference type="RefSeq" id="WP_183402192.1">
    <property type="nucleotide sequence ID" value="NZ_JACHGG010000001.1"/>
</dbReference>
<accession>A0A7W9W9E8</accession>
<comment type="caution">
    <text evidence="1">The sequence shown here is derived from an EMBL/GenBank/DDBJ whole genome shotgun (WGS) entry which is preliminary data.</text>
</comment>
<evidence type="ECO:0000313" key="2">
    <source>
        <dbReference type="Proteomes" id="UP000532746"/>
    </source>
</evidence>
<keyword evidence="2" id="KW-1185">Reference proteome</keyword>
<name>A0A7W9W9E8_9BACT</name>
<dbReference type="Proteomes" id="UP000532746">
    <property type="component" value="Unassembled WGS sequence"/>
</dbReference>
<dbReference type="AlphaFoldDB" id="A0A7W9W9E8"/>
<reference evidence="1 2" key="1">
    <citation type="submission" date="2020-08" db="EMBL/GenBank/DDBJ databases">
        <title>Genomic Encyclopedia of Type Strains, Phase IV (KMG-IV): sequencing the most valuable type-strain genomes for metagenomic binning, comparative biology and taxonomic classification.</title>
        <authorList>
            <person name="Goeker M."/>
        </authorList>
    </citation>
    <scope>NUCLEOTIDE SEQUENCE [LARGE SCALE GENOMIC DNA]</scope>
    <source>
        <strain evidence="1 2">DSM 26718</strain>
    </source>
</reference>